<dbReference type="Gene3D" id="1.10.10.10">
    <property type="entry name" value="Winged helix-like DNA-binding domain superfamily/Winged helix DNA-binding domain"/>
    <property type="match status" value="1"/>
</dbReference>
<sequence length="165" mass="19307">MLKGYSKKRIIPNLSRYIGNQSFNCWPNKAEYDDLKNEGLLLGYLLAAKQDWHTHDICAFRGLFKRAYRNFVLDHYRVQRRRTEIITEHQVALVRPDFELDPIHNVSLLQAQLTPRQYQILCSLYQGDTFRQISAKLGISITQISRERQAIQAVAREIWDDTLGA</sequence>
<dbReference type="GO" id="GO:0006355">
    <property type="term" value="P:regulation of DNA-templated transcription"/>
    <property type="evidence" value="ECO:0007669"/>
    <property type="project" value="InterPro"/>
</dbReference>
<dbReference type="InterPro" id="IPR016032">
    <property type="entry name" value="Sig_transdc_resp-reg_C-effctor"/>
</dbReference>
<keyword evidence="1" id="KW-0805">Transcription regulation</keyword>
<dbReference type="SUPFAM" id="SSF46894">
    <property type="entry name" value="C-terminal effector domain of the bipartite response regulators"/>
    <property type="match status" value="1"/>
</dbReference>
<accession>A0A4P6YWF6</accession>
<dbReference type="InterPro" id="IPR036388">
    <property type="entry name" value="WH-like_DNA-bd_sf"/>
</dbReference>
<gene>
    <name evidence="3" type="ORF">EQG49_11795</name>
</gene>
<dbReference type="RefSeq" id="WP_133364164.1">
    <property type="nucleotide sequence ID" value="NZ_CP037940.1"/>
</dbReference>
<evidence type="ECO:0000313" key="3">
    <source>
        <dbReference type="EMBL" id="QBO37087.1"/>
    </source>
</evidence>
<name>A0A4P6YWF6_9LACO</name>
<keyword evidence="4" id="KW-1185">Reference proteome</keyword>
<dbReference type="AlphaFoldDB" id="A0A4P6YWF6"/>
<dbReference type="Proteomes" id="UP000292886">
    <property type="component" value="Chromosome"/>
</dbReference>
<evidence type="ECO:0000256" key="2">
    <source>
        <dbReference type="ARBA" id="ARBA00023163"/>
    </source>
</evidence>
<dbReference type="EMBL" id="CP037940">
    <property type="protein sequence ID" value="QBO37087.1"/>
    <property type="molecule type" value="Genomic_DNA"/>
</dbReference>
<evidence type="ECO:0000256" key="1">
    <source>
        <dbReference type="ARBA" id="ARBA00023015"/>
    </source>
</evidence>
<dbReference type="KEGG" id="wei:EQG49_11795"/>
<organism evidence="3 4">
    <name type="scientific">Periweissella cryptocerci</name>
    <dbReference type="NCBI Taxonomy" id="2506420"/>
    <lineage>
        <taxon>Bacteria</taxon>
        <taxon>Bacillati</taxon>
        <taxon>Bacillota</taxon>
        <taxon>Bacilli</taxon>
        <taxon>Lactobacillales</taxon>
        <taxon>Lactobacillaceae</taxon>
        <taxon>Periweissella</taxon>
    </lineage>
</organism>
<dbReference type="GO" id="GO:0003677">
    <property type="term" value="F:DNA binding"/>
    <property type="evidence" value="ECO:0007669"/>
    <property type="project" value="InterPro"/>
</dbReference>
<proteinExistence type="predicted"/>
<keyword evidence="2" id="KW-0804">Transcription</keyword>
<protein>
    <submittedName>
        <fullName evidence="3">Sigma-70 family RNA polymerase sigma factor</fullName>
    </submittedName>
</protein>
<evidence type="ECO:0000313" key="4">
    <source>
        <dbReference type="Proteomes" id="UP000292886"/>
    </source>
</evidence>
<reference evidence="4" key="1">
    <citation type="submission" date="2019-03" db="EMBL/GenBank/DDBJ databases">
        <title>Weissella sp. 26KH-42 Genome sequencing.</title>
        <authorList>
            <person name="Heo J."/>
            <person name="Kim S.-J."/>
            <person name="Kim J.-S."/>
            <person name="Hong S.-B."/>
            <person name="Kwon S.-W."/>
        </authorList>
    </citation>
    <scope>NUCLEOTIDE SEQUENCE [LARGE SCALE GENOMIC DNA]</scope>
    <source>
        <strain evidence="4">26KH-42</strain>
    </source>
</reference>